<evidence type="ECO:0000259" key="8">
    <source>
        <dbReference type="PROSITE" id="PS51349"/>
    </source>
</evidence>
<feature type="binding site" evidence="7">
    <location>
        <position position="166"/>
    </location>
    <ligand>
        <name>glyoxylate</name>
        <dbReference type="ChEBI" id="CHEBI:36655"/>
    </ligand>
</feature>
<feature type="binding site" evidence="7">
    <location>
        <position position="256"/>
    </location>
    <ligand>
        <name>glyoxylate</name>
        <dbReference type="ChEBI" id="CHEBI:36655"/>
    </ligand>
</feature>
<feature type="binding site" evidence="7">
    <location>
        <begin position="79"/>
        <end position="81"/>
    </location>
    <ligand>
        <name>FMN</name>
        <dbReference type="ChEBI" id="CHEBI:58210"/>
    </ligand>
</feature>
<sequence>MNTPLASLHDIEIAARGCLSSMAYEYVSGGAGDECTLGWNERDWNSIRLRQRVLVDVAELDTSVSLLGRTLSHPILLAPTAYHKLIHADGEVATARGASEAGAPMIMSSFSNSPIEDVARATTAPFWFQLYVQPDREFTKALVQRVEAAGCEALCLTVDTPVLGARYRETRTGFHLPDGLTRANLEGMTQVAADAAHRPPEGAIYSAVLEPRLTWKDVEWLRSIATVPVLLKGIMDPDDARLAVQHGASGVIVSNHGARNLDTVPSTAMALPHVVDAIDGRVPVLVDGGIRRGTDVLKALALGASSVLIGRPYLYGLAVDGAAGVSRVVRTLRTELEMAMALTGRTSVSAIDRSVLWA</sequence>
<dbReference type="KEGG" id="gau:GAU_0248"/>
<comment type="similarity">
    <text evidence="5">Belongs to the FMN-dependent alpha-hydroxy acid dehydrogenase family.</text>
</comment>
<feature type="binding site" evidence="7">
    <location>
        <position position="232"/>
    </location>
    <ligand>
        <name>FMN</name>
        <dbReference type="ChEBI" id="CHEBI:58210"/>
    </ligand>
</feature>
<dbReference type="PROSITE" id="PS51349">
    <property type="entry name" value="FMN_HYDROXY_ACID_DH_2"/>
    <property type="match status" value="1"/>
</dbReference>
<feature type="binding site" evidence="7">
    <location>
        <begin position="287"/>
        <end position="291"/>
    </location>
    <ligand>
        <name>FMN</name>
        <dbReference type="ChEBI" id="CHEBI:58210"/>
    </ligand>
</feature>
<feature type="binding site" evidence="7">
    <location>
        <position position="108"/>
    </location>
    <ligand>
        <name>FMN</name>
        <dbReference type="ChEBI" id="CHEBI:58210"/>
    </ligand>
</feature>
<feature type="binding site" evidence="7">
    <location>
        <position position="254"/>
    </location>
    <ligand>
        <name>FMN</name>
        <dbReference type="ChEBI" id="CHEBI:58210"/>
    </ligand>
</feature>
<feature type="binding site" evidence="7">
    <location>
        <position position="259"/>
    </location>
    <ligand>
        <name>glyoxylate</name>
        <dbReference type="ChEBI" id="CHEBI:36655"/>
    </ligand>
</feature>
<keyword evidence="10" id="KW-1185">Reference proteome</keyword>
<dbReference type="InterPro" id="IPR012133">
    <property type="entry name" value="Alpha-hydoxy_acid_DH_FMN"/>
</dbReference>
<feature type="binding site" evidence="7">
    <location>
        <position position="157"/>
    </location>
    <ligand>
        <name>FMN</name>
        <dbReference type="ChEBI" id="CHEBI:58210"/>
    </ligand>
</feature>
<dbReference type="FunFam" id="3.20.20.70:FF:000029">
    <property type="entry name" value="L-lactate dehydrogenase"/>
    <property type="match status" value="1"/>
</dbReference>
<dbReference type="CDD" id="cd02809">
    <property type="entry name" value="alpha_hydroxyacid_oxid_FMN"/>
    <property type="match status" value="1"/>
</dbReference>
<feature type="binding site" evidence="7">
    <location>
        <position position="129"/>
    </location>
    <ligand>
        <name>FMN</name>
        <dbReference type="ChEBI" id="CHEBI:58210"/>
    </ligand>
</feature>
<feature type="binding site" evidence="7">
    <location>
        <begin position="310"/>
        <end position="311"/>
    </location>
    <ligand>
        <name>FMN</name>
        <dbReference type="ChEBI" id="CHEBI:58210"/>
    </ligand>
</feature>
<gene>
    <name evidence="9" type="ordered locus">GAU_0248</name>
</gene>
<feature type="domain" description="FMN hydroxy acid dehydrogenase" evidence="8">
    <location>
        <begin position="1"/>
        <end position="358"/>
    </location>
</feature>
<dbReference type="AlphaFoldDB" id="C1A4Y0"/>
<dbReference type="Gene3D" id="3.20.20.70">
    <property type="entry name" value="Aldolase class I"/>
    <property type="match status" value="1"/>
</dbReference>
<dbReference type="GO" id="GO:0010181">
    <property type="term" value="F:FMN binding"/>
    <property type="evidence" value="ECO:0007669"/>
    <property type="project" value="InterPro"/>
</dbReference>
<evidence type="ECO:0000256" key="3">
    <source>
        <dbReference type="ARBA" id="ARBA00022643"/>
    </source>
</evidence>
<evidence type="ECO:0000256" key="6">
    <source>
        <dbReference type="PIRSR" id="PIRSR000138-1"/>
    </source>
</evidence>
<dbReference type="EMBL" id="AP009153">
    <property type="protein sequence ID" value="BAH37290.1"/>
    <property type="molecule type" value="Genomic_DNA"/>
</dbReference>
<dbReference type="PANTHER" id="PTHR10578:SF107">
    <property type="entry name" value="2-HYDROXYACID OXIDASE 1"/>
    <property type="match status" value="1"/>
</dbReference>
<dbReference type="PIRSF" id="PIRSF000138">
    <property type="entry name" value="Al-hdrx_acd_dh"/>
    <property type="match status" value="1"/>
</dbReference>
<evidence type="ECO:0000256" key="7">
    <source>
        <dbReference type="PIRSR" id="PIRSR000138-2"/>
    </source>
</evidence>
<dbReference type="InterPro" id="IPR000262">
    <property type="entry name" value="FMN-dep_DH"/>
</dbReference>
<dbReference type="STRING" id="379066.GAU_0248"/>
<evidence type="ECO:0000256" key="5">
    <source>
        <dbReference type="ARBA" id="ARBA00024042"/>
    </source>
</evidence>
<evidence type="ECO:0000256" key="1">
    <source>
        <dbReference type="ARBA" id="ARBA00001917"/>
    </source>
</evidence>
<evidence type="ECO:0000256" key="2">
    <source>
        <dbReference type="ARBA" id="ARBA00022630"/>
    </source>
</evidence>
<protein>
    <submittedName>
        <fullName evidence="9">Glycolate oxidase</fullName>
        <ecNumber evidence="9">1.1.3.15</ecNumber>
    </submittedName>
</protein>
<dbReference type="EC" id="1.1.3.15" evidence="9"/>
<feature type="active site" description="Proton acceptor" evidence="6">
    <location>
        <position position="256"/>
    </location>
</feature>
<feature type="binding site" evidence="7">
    <location>
        <position position="26"/>
    </location>
    <ligand>
        <name>glyoxylate</name>
        <dbReference type="ChEBI" id="CHEBI:36655"/>
    </ligand>
</feature>
<reference evidence="10" key="1">
    <citation type="submission" date="2006-03" db="EMBL/GenBank/DDBJ databases">
        <title>Complete genome sequence of Gemmatimonas aurantiaca T-27 that represents a novel phylum Gemmatimonadetes.</title>
        <authorList>
            <person name="Takasaki K."/>
            <person name="Ichikawa N."/>
            <person name="Miura H."/>
            <person name="Matsushita S."/>
            <person name="Watanabe Y."/>
            <person name="Oguchi A."/>
            <person name="Ankai A."/>
            <person name="Yashiro I."/>
            <person name="Takahashi M."/>
            <person name="Terui Y."/>
            <person name="Fukui S."/>
            <person name="Yokoyama H."/>
            <person name="Tanikawa S."/>
            <person name="Hanada S."/>
            <person name="Kamagata Y."/>
            <person name="Fujita N."/>
        </authorList>
    </citation>
    <scope>NUCLEOTIDE SEQUENCE [LARGE SCALE GENOMIC DNA]</scope>
    <source>
        <strain evidence="10">T-27 / DSM 14586 / JCM 11422 / NBRC 100505</strain>
    </source>
</reference>
<accession>C1A4Y0</accession>
<name>C1A4Y0_GEMAT</name>
<dbReference type="SUPFAM" id="SSF51395">
    <property type="entry name" value="FMN-linked oxidoreductases"/>
    <property type="match status" value="1"/>
</dbReference>
<dbReference type="HOGENOM" id="CLU_020639_6_1_0"/>
<dbReference type="eggNOG" id="COG1304">
    <property type="taxonomic scope" value="Bacteria"/>
</dbReference>
<evidence type="ECO:0000313" key="9">
    <source>
        <dbReference type="EMBL" id="BAH37290.1"/>
    </source>
</evidence>
<proteinExistence type="inferred from homology"/>
<keyword evidence="2 7" id="KW-0285">Flavoprotein</keyword>
<dbReference type="GO" id="GO:0003973">
    <property type="term" value="F:(S)-2-hydroxy-acid oxidase activity"/>
    <property type="evidence" value="ECO:0007669"/>
    <property type="project" value="UniProtKB-EC"/>
</dbReference>
<dbReference type="InterPro" id="IPR013785">
    <property type="entry name" value="Aldolase_TIM"/>
</dbReference>
<keyword evidence="3 7" id="KW-0288">FMN</keyword>
<evidence type="ECO:0000256" key="4">
    <source>
        <dbReference type="ARBA" id="ARBA00023002"/>
    </source>
</evidence>
<dbReference type="InterPro" id="IPR037396">
    <property type="entry name" value="FMN_HAD"/>
</dbReference>
<feature type="binding site" evidence="7">
    <location>
        <position position="131"/>
    </location>
    <ligand>
        <name>glyoxylate</name>
        <dbReference type="ChEBI" id="CHEBI:36655"/>
    </ligand>
</feature>
<evidence type="ECO:0000313" key="10">
    <source>
        <dbReference type="Proteomes" id="UP000002209"/>
    </source>
</evidence>
<organism evidence="9 10">
    <name type="scientific">Gemmatimonas aurantiaca (strain DSM 14586 / JCM 11422 / NBRC 100505 / T-27)</name>
    <dbReference type="NCBI Taxonomy" id="379066"/>
    <lineage>
        <taxon>Bacteria</taxon>
        <taxon>Pseudomonadati</taxon>
        <taxon>Gemmatimonadota</taxon>
        <taxon>Gemmatimonadia</taxon>
        <taxon>Gemmatimonadales</taxon>
        <taxon>Gemmatimonadaceae</taxon>
        <taxon>Gemmatimonas</taxon>
    </lineage>
</organism>
<dbReference type="Pfam" id="PF01070">
    <property type="entry name" value="FMN_dh"/>
    <property type="match status" value="1"/>
</dbReference>
<dbReference type="PANTHER" id="PTHR10578">
    <property type="entry name" value="S -2-HYDROXY-ACID OXIDASE-RELATED"/>
    <property type="match status" value="1"/>
</dbReference>
<dbReference type="Proteomes" id="UP000002209">
    <property type="component" value="Chromosome"/>
</dbReference>
<comment type="cofactor">
    <cofactor evidence="1">
        <name>FMN</name>
        <dbReference type="ChEBI" id="CHEBI:58210"/>
    </cofactor>
</comment>
<keyword evidence="4 9" id="KW-0560">Oxidoreductase</keyword>